<feature type="region of interest" description="Disordered" evidence="1">
    <location>
        <begin position="40"/>
        <end position="59"/>
    </location>
</feature>
<dbReference type="AlphaFoldDB" id="A0A026WMY4"/>
<reference evidence="2 3" key="1">
    <citation type="journal article" date="2014" name="Curr. Biol.">
        <title>The genome of the clonal raider ant Cerapachys biroi.</title>
        <authorList>
            <person name="Oxley P.R."/>
            <person name="Ji L."/>
            <person name="Fetter-Pruneda I."/>
            <person name="McKenzie S.K."/>
            <person name="Li C."/>
            <person name="Hu H."/>
            <person name="Zhang G."/>
            <person name="Kronauer D.J."/>
        </authorList>
    </citation>
    <scope>NUCLEOTIDE SEQUENCE [LARGE SCALE GENOMIC DNA]</scope>
</reference>
<feature type="compositionally biased region" description="Polar residues" evidence="1">
    <location>
        <begin position="40"/>
        <end position="56"/>
    </location>
</feature>
<keyword evidence="3" id="KW-1185">Reference proteome</keyword>
<organism evidence="2 3">
    <name type="scientific">Ooceraea biroi</name>
    <name type="common">Clonal raider ant</name>
    <name type="synonym">Cerapachys biroi</name>
    <dbReference type="NCBI Taxonomy" id="2015173"/>
    <lineage>
        <taxon>Eukaryota</taxon>
        <taxon>Metazoa</taxon>
        <taxon>Ecdysozoa</taxon>
        <taxon>Arthropoda</taxon>
        <taxon>Hexapoda</taxon>
        <taxon>Insecta</taxon>
        <taxon>Pterygota</taxon>
        <taxon>Neoptera</taxon>
        <taxon>Endopterygota</taxon>
        <taxon>Hymenoptera</taxon>
        <taxon>Apocrita</taxon>
        <taxon>Aculeata</taxon>
        <taxon>Formicoidea</taxon>
        <taxon>Formicidae</taxon>
        <taxon>Dorylinae</taxon>
        <taxon>Ooceraea</taxon>
    </lineage>
</organism>
<dbReference type="EMBL" id="KK107148">
    <property type="protein sequence ID" value="EZA57432.1"/>
    <property type="molecule type" value="Genomic_DNA"/>
</dbReference>
<evidence type="ECO:0000313" key="2">
    <source>
        <dbReference type="EMBL" id="EZA57432.1"/>
    </source>
</evidence>
<name>A0A026WMY4_OOCBI</name>
<dbReference type="Proteomes" id="UP000053097">
    <property type="component" value="Unassembled WGS sequence"/>
</dbReference>
<accession>A0A026WMY4</accession>
<evidence type="ECO:0000313" key="3">
    <source>
        <dbReference type="Proteomes" id="UP000053097"/>
    </source>
</evidence>
<sequence>MCSAKRLLQAGCCRDREIGGGRPGRRRWRREKTGRWSAWTSTWEAPNSPSSHSQSAPALPTLSPCAAKAFPTQKRTRTKYVVHHPLLPLRVPIERQFATTCSDVF</sequence>
<gene>
    <name evidence="2" type="ORF">X777_02440</name>
</gene>
<evidence type="ECO:0000256" key="1">
    <source>
        <dbReference type="SAM" id="MobiDB-lite"/>
    </source>
</evidence>
<proteinExistence type="predicted"/>
<protein>
    <submittedName>
        <fullName evidence="2">Uncharacterized protein</fullName>
    </submittedName>
</protein>